<evidence type="ECO:0000313" key="1">
    <source>
        <dbReference type="EMBL" id="MCC9063621.1"/>
    </source>
</evidence>
<evidence type="ECO:0000313" key="2">
    <source>
        <dbReference type="Proteomes" id="UP001430679"/>
    </source>
</evidence>
<protein>
    <submittedName>
        <fullName evidence="1">Uncharacterized protein</fullName>
    </submittedName>
</protein>
<name>A0ABS8MDM6_9FLAO</name>
<dbReference type="Proteomes" id="UP001430679">
    <property type="component" value="Unassembled WGS sequence"/>
</dbReference>
<reference evidence="1" key="1">
    <citation type="submission" date="2021-11" db="EMBL/GenBank/DDBJ databases">
        <title>Description of novel Flavobacterium species.</title>
        <authorList>
            <person name="Saticioglu I.B."/>
            <person name="Ay H."/>
            <person name="Altun S."/>
            <person name="Duman M."/>
        </authorList>
    </citation>
    <scope>NUCLEOTIDE SEQUENCE</scope>
    <source>
        <strain evidence="1">F-30</strain>
    </source>
</reference>
<organism evidence="1 2">
    <name type="scientific">Flavobacterium piscisymbiosum</name>
    <dbReference type="NCBI Taxonomy" id="2893753"/>
    <lineage>
        <taxon>Bacteria</taxon>
        <taxon>Pseudomonadati</taxon>
        <taxon>Bacteroidota</taxon>
        <taxon>Flavobacteriia</taxon>
        <taxon>Flavobacteriales</taxon>
        <taxon>Flavobacteriaceae</taxon>
        <taxon>Flavobacterium</taxon>
    </lineage>
</organism>
<gene>
    <name evidence="1" type="ORF">LNP81_11540</name>
</gene>
<proteinExistence type="predicted"/>
<keyword evidence="2" id="KW-1185">Reference proteome</keyword>
<sequence>MAKFEGTLPEFIDFIGPMTRNIVCDLSRSFKKNTTCRHDGCNKRKPLEAAHLKGKERPKIIGDILSLYEVDSNIFEVDLIEFKKLFIEAHTPIENIILPMCKQHHLEYDRKENIATEYPILLDEFDNEDGQDTYTQQELDNLKNSEVINIEKAIKESSINKIKEVVINKYKVEKKQITFSKISDSNGLWNFDVNKNKFNNIFCFIFFTQSNKTYKVAVINANTLPIEQFPEKNKNTIRFFVDKQYKDRTGFQFELNNIEYCV</sequence>
<dbReference type="RefSeq" id="WP_230035958.1">
    <property type="nucleotide sequence ID" value="NZ_JAJJMM010000001.1"/>
</dbReference>
<comment type="caution">
    <text evidence="1">The sequence shown here is derived from an EMBL/GenBank/DDBJ whole genome shotgun (WGS) entry which is preliminary data.</text>
</comment>
<accession>A0ABS8MDM6</accession>
<dbReference type="EMBL" id="JAJJMM010000001">
    <property type="protein sequence ID" value="MCC9063621.1"/>
    <property type="molecule type" value="Genomic_DNA"/>
</dbReference>